<evidence type="ECO:0000256" key="3">
    <source>
        <dbReference type="ARBA" id="ARBA00022679"/>
    </source>
</evidence>
<comment type="subcellular location">
    <subcellularLocation>
        <location evidence="1">Cell membrane</location>
        <topology evidence="1">Multi-pass membrane protein</topology>
    </subcellularLocation>
</comment>
<evidence type="ECO:0000256" key="7">
    <source>
        <dbReference type="ARBA" id="ARBA00024033"/>
    </source>
</evidence>
<keyword evidence="10" id="KW-1185">Reference proteome</keyword>
<protein>
    <submittedName>
        <fullName evidence="9">Glycosyltransferase family 87 protein</fullName>
    </submittedName>
</protein>
<feature type="transmembrane region" description="Helical" evidence="8">
    <location>
        <begin position="420"/>
        <end position="438"/>
    </location>
</feature>
<dbReference type="RefSeq" id="WP_271051992.1">
    <property type="nucleotide sequence ID" value="NZ_JAQIIO010000001.1"/>
</dbReference>
<reference evidence="9 10" key="1">
    <citation type="submission" date="2023-01" db="EMBL/GenBank/DDBJ databases">
        <authorList>
            <person name="Yoon J.-W."/>
        </authorList>
    </citation>
    <scope>NUCLEOTIDE SEQUENCE [LARGE SCALE GENOMIC DNA]</scope>
    <source>
        <strain evidence="9 10">KMU-50</strain>
    </source>
</reference>
<feature type="transmembrane region" description="Helical" evidence="8">
    <location>
        <begin position="160"/>
        <end position="176"/>
    </location>
</feature>
<evidence type="ECO:0000256" key="1">
    <source>
        <dbReference type="ARBA" id="ARBA00004651"/>
    </source>
</evidence>
<comment type="similarity">
    <text evidence="7">Belongs to the glycosyltransferase 87 family.</text>
</comment>
<accession>A0ABT4VWA4</accession>
<gene>
    <name evidence="9" type="ORF">O2N63_00250</name>
</gene>
<feature type="transmembrane region" description="Helical" evidence="8">
    <location>
        <begin position="36"/>
        <end position="56"/>
    </location>
</feature>
<feature type="transmembrane region" description="Helical" evidence="8">
    <location>
        <begin position="241"/>
        <end position="262"/>
    </location>
</feature>
<evidence type="ECO:0000256" key="2">
    <source>
        <dbReference type="ARBA" id="ARBA00022475"/>
    </source>
</evidence>
<feature type="transmembrane region" description="Helical" evidence="8">
    <location>
        <begin position="136"/>
        <end position="153"/>
    </location>
</feature>
<feature type="transmembrane region" description="Helical" evidence="8">
    <location>
        <begin position="349"/>
        <end position="369"/>
    </location>
</feature>
<feature type="transmembrane region" description="Helical" evidence="8">
    <location>
        <begin position="213"/>
        <end position="235"/>
    </location>
</feature>
<keyword evidence="2" id="KW-1003">Cell membrane</keyword>
<evidence type="ECO:0000313" key="9">
    <source>
        <dbReference type="EMBL" id="MDA5092519.1"/>
    </source>
</evidence>
<keyword evidence="3" id="KW-0808">Transferase</keyword>
<keyword evidence="4 8" id="KW-0812">Transmembrane</keyword>
<evidence type="ECO:0000256" key="6">
    <source>
        <dbReference type="ARBA" id="ARBA00023136"/>
    </source>
</evidence>
<evidence type="ECO:0000256" key="4">
    <source>
        <dbReference type="ARBA" id="ARBA00022692"/>
    </source>
</evidence>
<evidence type="ECO:0000256" key="8">
    <source>
        <dbReference type="SAM" id="Phobius"/>
    </source>
</evidence>
<feature type="transmembrane region" description="Helical" evidence="8">
    <location>
        <begin position="316"/>
        <end position="337"/>
    </location>
</feature>
<dbReference type="Pfam" id="PF09594">
    <property type="entry name" value="GT87"/>
    <property type="match status" value="1"/>
</dbReference>
<comment type="caution">
    <text evidence="9">The sequence shown here is derived from an EMBL/GenBank/DDBJ whole genome shotgun (WGS) entry which is preliminary data.</text>
</comment>
<keyword evidence="5 8" id="KW-1133">Transmembrane helix</keyword>
<dbReference type="EMBL" id="JAQIIO010000001">
    <property type="protein sequence ID" value="MDA5092519.1"/>
    <property type="molecule type" value="Genomic_DNA"/>
</dbReference>
<proteinExistence type="inferred from homology"/>
<organism evidence="9 10">
    <name type="scientific">Aliiroseovarius salicola</name>
    <dbReference type="NCBI Taxonomy" id="3009082"/>
    <lineage>
        <taxon>Bacteria</taxon>
        <taxon>Pseudomonadati</taxon>
        <taxon>Pseudomonadota</taxon>
        <taxon>Alphaproteobacteria</taxon>
        <taxon>Rhodobacterales</taxon>
        <taxon>Paracoccaceae</taxon>
        <taxon>Aliiroseovarius</taxon>
    </lineage>
</organism>
<evidence type="ECO:0000313" key="10">
    <source>
        <dbReference type="Proteomes" id="UP001528040"/>
    </source>
</evidence>
<feature type="transmembrane region" description="Helical" evidence="8">
    <location>
        <begin position="389"/>
        <end position="408"/>
    </location>
</feature>
<name>A0ABT4VWA4_9RHOB</name>
<evidence type="ECO:0000256" key="5">
    <source>
        <dbReference type="ARBA" id="ARBA00022989"/>
    </source>
</evidence>
<dbReference type="InterPro" id="IPR018584">
    <property type="entry name" value="GT87"/>
</dbReference>
<dbReference type="Proteomes" id="UP001528040">
    <property type="component" value="Unassembled WGS sequence"/>
</dbReference>
<sequence length="453" mass="50273">MTSIDEKSPGEAQGYDPVQATEPVASLLTGARAGKFVVLLYLGATLYFLMTFWSNWSADFSAYYFAGYFYGLGELDQIYAGPSDVIGPETPKRWAEALALFGESNVATYPFLYPPWTAAVMAPIADLMSPRTAMKALLFINIALLYGSVFLAWRLVGRRLTSLPVWMLMSLPILAITVQSNFALVLGQMQLLVFFLCLLAFERYQAGSDMSGALFLALAACLKITPAAFAIVFLWDRSWKALITFTVASLGGLAVSILWMGWPLHDTFFSKMSTLNGLLFMSNVGVPLDAYLYQLIDLIRGTAPVYDSAEHVVPRPVWVEVIVKPIFVAGLAAIWWCTRKMPRHERVGAQLYALALLVPLAAPLAWVHYFLLPAYLMPALVLQWTRVGIGQYLGFLLAFNLPVMWFLLEAQLWAELHVMLHLMVYVPILFLLLAFAILRPLGGTLRETPGNAG</sequence>
<keyword evidence="6 8" id="KW-0472">Membrane</keyword>